<keyword evidence="3" id="KW-1185">Reference proteome</keyword>
<accession>A0A1H3JR50</accession>
<feature type="non-terminal residue" evidence="2">
    <location>
        <position position="94"/>
    </location>
</feature>
<proteinExistence type="predicted"/>
<dbReference type="Pfam" id="PF13546">
    <property type="entry name" value="DDE_5"/>
    <property type="match status" value="1"/>
</dbReference>
<keyword evidence="2" id="KW-0540">Nuclease</keyword>
<feature type="domain" description="Transposase IS701-like DDE" evidence="1">
    <location>
        <begin position="9"/>
        <end position="89"/>
    </location>
</feature>
<reference evidence="2 3" key="1">
    <citation type="submission" date="2016-10" db="EMBL/GenBank/DDBJ databases">
        <authorList>
            <person name="de Groot N.N."/>
        </authorList>
    </citation>
    <scope>NUCLEOTIDE SEQUENCE [LARGE SCALE GENOMIC DNA]</scope>
    <source>
        <strain evidence="2 3">Nm1</strain>
    </source>
</reference>
<dbReference type="InterPro" id="IPR038721">
    <property type="entry name" value="IS701-like_DDE_dom"/>
</dbReference>
<dbReference type="InterPro" id="IPR039365">
    <property type="entry name" value="IS701-like"/>
</dbReference>
<name>A0A1H3JR50_9PROT</name>
<protein>
    <submittedName>
        <fullName evidence="2">DDE superfamily endonuclease</fullName>
    </submittedName>
</protein>
<organism evidence="2 3">
    <name type="scientific">Nitrosomonas halophila</name>
    <dbReference type="NCBI Taxonomy" id="44576"/>
    <lineage>
        <taxon>Bacteria</taxon>
        <taxon>Pseudomonadati</taxon>
        <taxon>Pseudomonadota</taxon>
        <taxon>Betaproteobacteria</taxon>
        <taxon>Nitrosomonadales</taxon>
        <taxon>Nitrosomonadaceae</taxon>
        <taxon>Nitrosomonas</taxon>
    </lineage>
</organism>
<dbReference type="STRING" id="44576.SAMN05421881_103427"/>
<evidence type="ECO:0000259" key="1">
    <source>
        <dbReference type="Pfam" id="PF13546"/>
    </source>
</evidence>
<dbReference type="EMBL" id="FNOY01000034">
    <property type="protein sequence ID" value="SDY41764.1"/>
    <property type="molecule type" value="Genomic_DNA"/>
</dbReference>
<dbReference type="PANTHER" id="PTHR33627:SF1">
    <property type="entry name" value="TRANSPOSASE"/>
    <property type="match status" value="1"/>
</dbReference>
<keyword evidence="2" id="KW-0255">Endonuclease</keyword>
<keyword evidence="2" id="KW-0378">Hydrolase</keyword>
<evidence type="ECO:0000313" key="3">
    <source>
        <dbReference type="Proteomes" id="UP000198640"/>
    </source>
</evidence>
<evidence type="ECO:0000313" key="2">
    <source>
        <dbReference type="EMBL" id="SDY41764.1"/>
    </source>
</evidence>
<gene>
    <name evidence="2" type="ORF">SAMN05421881_103427</name>
</gene>
<dbReference type="GO" id="GO:0004519">
    <property type="term" value="F:endonuclease activity"/>
    <property type="evidence" value="ECO:0007669"/>
    <property type="project" value="UniProtKB-KW"/>
</dbReference>
<dbReference type="AlphaFoldDB" id="A0A1H3JR50"/>
<dbReference type="PANTHER" id="PTHR33627">
    <property type="entry name" value="TRANSPOSASE"/>
    <property type="match status" value="1"/>
</dbReference>
<dbReference type="Proteomes" id="UP000198640">
    <property type="component" value="Unassembled WGS sequence"/>
</dbReference>
<sequence>MLRMGEVNEVDHQAMQHMLTSGAIDWHGFGAQIAREADALLGGDKATLIIDESGFAKKGEASAGIARQWNGRLGKVDNCQVGVFANLCRDSMAS</sequence>